<gene>
    <name evidence="2" type="ORF">BAUCODRAFT_120217</name>
</gene>
<dbReference type="RefSeq" id="XP_007674018.1">
    <property type="nucleotide sequence ID" value="XM_007675828.1"/>
</dbReference>
<dbReference type="PANTHER" id="PTHR36142:SF2">
    <property type="entry name" value="METALLO-HYDROLASE_OXIDOREDUCTASE SUPERFAMILY PROTEIN"/>
    <property type="match status" value="1"/>
</dbReference>
<dbReference type="EMBL" id="KB445552">
    <property type="protein sequence ID" value="EMC98924.1"/>
    <property type="molecule type" value="Genomic_DNA"/>
</dbReference>
<evidence type="ECO:0000256" key="1">
    <source>
        <dbReference type="SAM" id="MobiDB-lite"/>
    </source>
</evidence>
<dbReference type="HOGENOM" id="CLU_047435_1_0_1"/>
<keyword evidence="3" id="KW-1185">Reference proteome</keyword>
<dbReference type="OMA" id="WFSTQWH"/>
<dbReference type="GeneID" id="19107494"/>
<proteinExistence type="predicted"/>
<name>M2NHU1_BAUPA</name>
<evidence type="ECO:0000313" key="3">
    <source>
        <dbReference type="Proteomes" id="UP000011761"/>
    </source>
</evidence>
<feature type="region of interest" description="Disordered" evidence="1">
    <location>
        <begin position="354"/>
        <end position="395"/>
    </location>
</feature>
<dbReference type="PANTHER" id="PTHR36142">
    <property type="entry name" value="METALLO-HYDROLASE/OXIDOREDUCTASE SUPERFAMILY PROTEIN"/>
    <property type="match status" value="1"/>
</dbReference>
<feature type="region of interest" description="Disordered" evidence="1">
    <location>
        <begin position="233"/>
        <end position="256"/>
    </location>
</feature>
<organism evidence="2 3">
    <name type="scientific">Baudoinia panamericana (strain UAMH 10762)</name>
    <name type="common">Angels' share fungus</name>
    <name type="synonym">Baudoinia compniacensis (strain UAMH 10762)</name>
    <dbReference type="NCBI Taxonomy" id="717646"/>
    <lineage>
        <taxon>Eukaryota</taxon>
        <taxon>Fungi</taxon>
        <taxon>Dikarya</taxon>
        <taxon>Ascomycota</taxon>
        <taxon>Pezizomycotina</taxon>
        <taxon>Dothideomycetes</taxon>
        <taxon>Dothideomycetidae</taxon>
        <taxon>Mycosphaerellales</taxon>
        <taxon>Teratosphaeriaceae</taxon>
        <taxon>Baudoinia</taxon>
    </lineage>
</organism>
<dbReference type="KEGG" id="bcom:BAUCODRAFT_120217"/>
<sequence length="395" mass="43680">MAHDEPSAQLHLELREAVQAALATHRPILHHLNADTSWLLQLPRPDSAVRNGGRLYYNILIDPWLGGYQIDFASWFSQQWHREPCAVGSIAAVEELAQEIEILASGLRIGAGRKSSKNAELEDGNLETFIDALAISHEFTDHCHQETLLQLHPDVPVFAVKEAVKVIRGWQHFRTITKIDEFGPADDVDWRSTSVPPLPEWVGIGRLVQHSDVGNLHSALMITFNNQHARTRLSHPNGHSHARKRHATIGPDESEESAEAVIYTPHGIAAQELSMVTRASPTIRTLALVHGLQNVRLKPTKGITALQINRGGLNGLEAQRALNARYWVSTHDEIKRGRGLIGWLLQQQTITPKEASSQLQRSAGDRAEAGTNGRGDASDDTHWVSVGNGESKILE</sequence>
<dbReference type="Gene3D" id="3.60.15.10">
    <property type="entry name" value="Ribonuclease Z/Hydroxyacylglutathione hydrolase-like"/>
    <property type="match status" value="1"/>
</dbReference>
<dbReference type="eggNOG" id="ENOG502RYFN">
    <property type="taxonomic scope" value="Eukaryota"/>
</dbReference>
<dbReference type="InterPro" id="IPR036866">
    <property type="entry name" value="RibonucZ/Hydroxyglut_hydro"/>
</dbReference>
<dbReference type="Proteomes" id="UP000011761">
    <property type="component" value="Unassembled WGS sequence"/>
</dbReference>
<evidence type="ECO:0000313" key="2">
    <source>
        <dbReference type="EMBL" id="EMC98924.1"/>
    </source>
</evidence>
<dbReference type="AlphaFoldDB" id="M2NHU1"/>
<protein>
    <submittedName>
        <fullName evidence="2">Uncharacterized protein</fullName>
    </submittedName>
</protein>
<reference evidence="2 3" key="1">
    <citation type="journal article" date="2012" name="PLoS Pathog.">
        <title>Diverse lifestyles and strategies of plant pathogenesis encoded in the genomes of eighteen Dothideomycetes fungi.</title>
        <authorList>
            <person name="Ohm R.A."/>
            <person name="Feau N."/>
            <person name="Henrissat B."/>
            <person name="Schoch C.L."/>
            <person name="Horwitz B.A."/>
            <person name="Barry K.W."/>
            <person name="Condon B.J."/>
            <person name="Copeland A.C."/>
            <person name="Dhillon B."/>
            <person name="Glaser F."/>
            <person name="Hesse C.N."/>
            <person name="Kosti I."/>
            <person name="LaButti K."/>
            <person name="Lindquist E.A."/>
            <person name="Lucas S."/>
            <person name="Salamov A.A."/>
            <person name="Bradshaw R.E."/>
            <person name="Ciuffetti L."/>
            <person name="Hamelin R.C."/>
            <person name="Kema G.H.J."/>
            <person name="Lawrence C."/>
            <person name="Scott J.A."/>
            <person name="Spatafora J.W."/>
            <person name="Turgeon B.G."/>
            <person name="de Wit P.J.G.M."/>
            <person name="Zhong S."/>
            <person name="Goodwin S.B."/>
            <person name="Grigoriev I.V."/>
        </authorList>
    </citation>
    <scope>NUCLEOTIDE SEQUENCE [LARGE SCALE GENOMIC DNA]</scope>
    <source>
        <strain evidence="2 3">UAMH 10762</strain>
    </source>
</reference>
<accession>M2NHU1</accession>
<feature type="compositionally biased region" description="Basic residues" evidence="1">
    <location>
        <begin position="233"/>
        <end position="247"/>
    </location>
</feature>
<dbReference type="OrthoDB" id="9971601at2759"/>